<name>A0A1C3XI74_9BRAD</name>
<dbReference type="Proteomes" id="UP000199184">
    <property type="component" value="Unassembled WGS sequence"/>
</dbReference>
<proteinExistence type="predicted"/>
<dbReference type="EMBL" id="FMAI01000016">
    <property type="protein sequence ID" value="SCB51776.1"/>
    <property type="molecule type" value="Genomic_DNA"/>
</dbReference>
<dbReference type="SUPFAM" id="SSF52309">
    <property type="entry name" value="N-(deoxy)ribosyltransferase-like"/>
    <property type="match status" value="1"/>
</dbReference>
<gene>
    <name evidence="1" type="ORF">GA0061098_101653</name>
</gene>
<dbReference type="GO" id="GO:0009159">
    <property type="term" value="P:deoxyribonucleoside monophosphate catabolic process"/>
    <property type="evidence" value="ECO:0007669"/>
    <property type="project" value="TreeGrafter"/>
</dbReference>
<organism evidence="1 2">
    <name type="scientific">Bradyrhizobium shewense</name>
    <dbReference type="NCBI Taxonomy" id="1761772"/>
    <lineage>
        <taxon>Bacteria</taxon>
        <taxon>Pseudomonadati</taxon>
        <taxon>Pseudomonadota</taxon>
        <taxon>Alphaproteobacteria</taxon>
        <taxon>Hyphomicrobiales</taxon>
        <taxon>Nitrobacteraceae</taxon>
        <taxon>Bradyrhizobium</taxon>
    </lineage>
</organism>
<evidence type="ECO:0000313" key="1">
    <source>
        <dbReference type="EMBL" id="SCB51776.1"/>
    </source>
</evidence>
<dbReference type="GO" id="GO:0070694">
    <property type="term" value="F:5-hydroxymethyl-dUMP N-hydrolase activity"/>
    <property type="evidence" value="ECO:0007669"/>
    <property type="project" value="TreeGrafter"/>
</dbReference>
<keyword evidence="1" id="KW-0808">Transferase</keyword>
<sequence>MADRDKSPKVYLAGPTVFLPNALPAGRYLVEVCSKLGLNGCYPIDPPAPNTVSAREIFKHNVGLLRRCDLMVADLSPFRGPHADDGTSFEVGMAYALGLPIFAYTTDVRPLSERIPASRDELGTMRDACGLEVESFGNFQNLMLSESIVSVHDRPEDAILAAARHFRLA</sequence>
<evidence type="ECO:0000313" key="2">
    <source>
        <dbReference type="Proteomes" id="UP000199184"/>
    </source>
</evidence>
<reference evidence="2" key="1">
    <citation type="submission" date="2016-08" db="EMBL/GenBank/DDBJ databases">
        <authorList>
            <person name="Varghese N."/>
            <person name="Submissions Spin"/>
        </authorList>
    </citation>
    <scope>NUCLEOTIDE SEQUENCE [LARGE SCALE GENOMIC DNA]</scope>
    <source>
        <strain evidence="2">ERR11</strain>
    </source>
</reference>
<dbReference type="Gene3D" id="3.40.50.450">
    <property type="match status" value="1"/>
</dbReference>
<accession>A0A1C3XI74</accession>
<dbReference type="InterPro" id="IPR051239">
    <property type="entry name" value="2'-dNMP_N-hydrolase"/>
</dbReference>
<dbReference type="PANTHER" id="PTHR15364:SF0">
    <property type="entry name" value="2'-DEOXYNUCLEOSIDE 5'-PHOSPHATE N-HYDROLASE 1"/>
    <property type="match status" value="1"/>
</dbReference>
<dbReference type="PANTHER" id="PTHR15364">
    <property type="entry name" value="2'-DEOXYNUCLEOSIDE 5'-PHOSPHATE N-HYDROLASE 1"/>
    <property type="match status" value="1"/>
</dbReference>
<protein>
    <submittedName>
        <fullName evidence="1">Nucleoside 2-deoxyribosyltransferase</fullName>
    </submittedName>
</protein>
<dbReference type="GO" id="GO:0016740">
    <property type="term" value="F:transferase activity"/>
    <property type="evidence" value="ECO:0007669"/>
    <property type="project" value="UniProtKB-KW"/>
</dbReference>
<dbReference type="AlphaFoldDB" id="A0A1C3XI74"/>
<dbReference type="InterPro" id="IPR007710">
    <property type="entry name" value="Nucleoside_deoxyribTrfase"/>
</dbReference>
<dbReference type="RefSeq" id="WP_091963879.1">
    <property type="nucleotide sequence ID" value="NZ_FMAI01000016.1"/>
</dbReference>
<dbReference type="Pfam" id="PF05014">
    <property type="entry name" value="Nuc_deoxyrib_tr"/>
    <property type="match status" value="1"/>
</dbReference>
<keyword evidence="2" id="KW-1185">Reference proteome</keyword>